<dbReference type="AlphaFoldDB" id="A0A1B8QH47"/>
<protein>
    <submittedName>
        <fullName evidence="2">Uncharacterized protein</fullName>
    </submittedName>
</protein>
<feature type="transmembrane region" description="Helical" evidence="1">
    <location>
        <begin position="15"/>
        <end position="32"/>
    </location>
</feature>
<feature type="transmembrane region" description="Helical" evidence="1">
    <location>
        <begin position="39"/>
        <end position="59"/>
    </location>
</feature>
<name>A0A1B8QH47_MORNO</name>
<accession>A0A1B8QH47</accession>
<dbReference type="EMBL" id="LXTW01000037">
    <property type="protein sequence ID" value="OBX82481.1"/>
    <property type="molecule type" value="Genomic_DNA"/>
</dbReference>
<reference evidence="2 3" key="1">
    <citation type="submission" date="2016-05" db="EMBL/GenBank/DDBJ databases">
        <title>Draft genome sequence of Moraxella nonliquefaciens CCUG 348T.</title>
        <authorList>
            <person name="Salva-Serra F."/>
            <person name="Engstrom-Jakobsson H."/>
            <person name="Thorell K."/>
            <person name="Gonzales-Siles L."/>
            <person name="Karlsson R."/>
            <person name="Boulund F."/>
            <person name="Engstrand L."/>
            <person name="Kristiansson E."/>
            <person name="Moore E."/>
        </authorList>
    </citation>
    <scope>NUCLEOTIDE SEQUENCE [LARGE SCALE GENOMIC DNA]</scope>
    <source>
        <strain evidence="2 3">CCUG 348</strain>
    </source>
</reference>
<dbReference type="Proteomes" id="UP000092575">
    <property type="component" value="Unassembled WGS sequence"/>
</dbReference>
<keyword evidence="1" id="KW-0812">Transmembrane</keyword>
<comment type="caution">
    <text evidence="2">The sequence shown here is derived from an EMBL/GenBank/DDBJ whole genome shotgun (WGS) entry which is preliminary data.</text>
</comment>
<gene>
    <name evidence="2" type="ORF">A7456_07000</name>
</gene>
<dbReference type="STRING" id="478.A7456_07000"/>
<evidence type="ECO:0000256" key="1">
    <source>
        <dbReference type="SAM" id="Phobius"/>
    </source>
</evidence>
<evidence type="ECO:0000313" key="3">
    <source>
        <dbReference type="Proteomes" id="UP000092575"/>
    </source>
</evidence>
<proteinExistence type="predicted"/>
<keyword evidence="1" id="KW-0472">Membrane</keyword>
<evidence type="ECO:0000313" key="2">
    <source>
        <dbReference type="EMBL" id="OBX82481.1"/>
    </source>
</evidence>
<keyword evidence="1" id="KW-1133">Transmembrane helix</keyword>
<sequence>MKKDIYLRKVANQTVIYQISTIVCFFVISIVFQMNEVAIMLFITMFFAYSFYILVILVFQENLCPNCGEHFFKKKNSFSNLGFSFYTKKCTNCGYKLDIDKK</sequence>
<organism evidence="2 3">
    <name type="scientific">Moraxella nonliquefaciens</name>
    <dbReference type="NCBI Taxonomy" id="478"/>
    <lineage>
        <taxon>Bacteria</taxon>
        <taxon>Pseudomonadati</taxon>
        <taxon>Pseudomonadota</taxon>
        <taxon>Gammaproteobacteria</taxon>
        <taxon>Moraxellales</taxon>
        <taxon>Moraxellaceae</taxon>
        <taxon>Moraxella</taxon>
    </lineage>
</organism>